<keyword evidence="5" id="KW-1185">Reference proteome</keyword>
<sequence>MSAAPGPAPAPAPADPWHRVHPLTPVVKGWLAILVLAGGFVNIVLDDFVRGYLGGRDSPAQDFDPGRVDAVFWWVLAGIVLLVLLVAGAVVLVAWWFTRYQVTPEHVRVRSGVLFRQERQARLDRVQAIDIHRPFLPRVLGLAELKFEVADAGQSAVSLSYLTHDRARALRGELLGRLGLAGAGPGGPAGPDSPAGPGGLPGAPVRRPAPWAATGDEERPVLTVPVPRLLGSVLASGSAVVLAALLLAAPVALVLDPVAGPAVLAAWLPGLVSFGAVAYRRFEQGYRFRLLRIPEGMRVRYGLFSVRSQTVPAGRIQAVGVDQPLLWRPFGWYRIRVNVAGYGPAAGESDAMRSTLLPVGTLPEVRTVLHLALPGARDGDLTALLGEGLHGLGAQGRYTTSPPRARWLDPLVHRRTGFAATEDVLAVRSGRLSRRTDVLPHEKTQSVAVTQGPLERALGLADVHLHSTPGPVTVAVAHLDTGDARALAAAQAAHAAGARRLADAPRHPRTPLQERA</sequence>
<dbReference type="STRING" id="388357.GCA_001580365_02894"/>
<keyword evidence="2" id="KW-1133">Transmembrane helix</keyword>
<feature type="domain" description="YdbS-like PH" evidence="3">
    <location>
        <begin position="414"/>
        <end position="489"/>
    </location>
</feature>
<feature type="region of interest" description="Disordered" evidence="1">
    <location>
        <begin position="185"/>
        <end position="216"/>
    </location>
</feature>
<feature type="transmembrane region" description="Helical" evidence="2">
    <location>
        <begin position="71"/>
        <end position="98"/>
    </location>
</feature>
<evidence type="ECO:0000313" key="5">
    <source>
        <dbReference type="Proteomes" id="UP000321103"/>
    </source>
</evidence>
<evidence type="ECO:0000313" key="4">
    <source>
        <dbReference type="EMBL" id="GEO95307.1"/>
    </source>
</evidence>
<dbReference type="RefSeq" id="WP_062736334.1">
    <property type="nucleotide sequence ID" value="NZ_BJZS01000035.1"/>
</dbReference>
<protein>
    <recommendedName>
        <fullName evidence="3">YdbS-like PH domain-containing protein</fullName>
    </recommendedName>
</protein>
<comment type="caution">
    <text evidence="4">The sequence shown here is derived from an EMBL/GenBank/DDBJ whole genome shotgun (WGS) entry which is preliminary data.</text>
</comment>
<proteinExistence type="predicted"/>
<dbReference type="EMBL" id="BJZS01000035">
    <property type="protein sequence ID" value="GEO95307.1"/>
    <property type="molecule type" value="Genomic_DNA"/>
</dbReference>
<reference evidence="4 5" key="1">
    <citation type="submission" date="2019-07" db="EMBL/GenBank/DDBJ databases">
        <title>Whole genome shotgun sequence of Kocuria turfanensis NBRC 107627.</title>
        <authorList>
            <person name="Hosoyama A."/>
            <person name="Uohara A."/>
            <person name="Ohji S."/>
            <person name="Ichikawa N."/>
        </authorList>
    </citation>
    <scope>NUCLEOTIDE SEQUENCE [LARGE SCALE GENOMIC DNA]</scope>
    <source>
        <strain evidence="4 5">NBRC 107627</strain>
    </source>
</reference>
<keyword evidence="2" id="KW-0472">Membrane</keyword>
<feature type="transmembrane region" description="Helical" evidence="2">
    <location>
        <begin position="258"/>
        <end position="279"/>
    </location>
</feature>
<dbReference type="Pfam" id="PF03703">
    <property type="entry name" value="bPH_2"/>
    <property type="match status" value="3"/>
</dbReference>
<feature type="transmembrane region" description="Helical" evidence="2">
    <location>
        <begin position="26"/>
        <end position="45"/>
    </location>
</feature>
<keyword evidence="2" id="KW-0812">Transmembrane</keyword>
<organism evidence="4 5">
    <name type="scientific">Kocuria turfanensis</name>
    <dbReference type="NCBI Taxonomy" id="388357"/>
    <lineage>
        <taxon>Bacteria</taxon>
        <taxon>Bacillati</taxon>
        <taxon>Actinomycetota</taxon>
        <taxon>Actinomycetes</taxon>
        <taxon>Micrococcales</taxon>
        <taxon>Micrococcaceae</taxon>
        <taxon>Kocuria</taxon>
    </lineage>
</organism>
<evidence type="ECO:0000256" key="2">
    <source>
        <dbReference type="SAM" id="Phobius"/>
    </source>
</evidence>
<dbReference type="PANTHER" id="PTHR34473">
    <property type="entry name" value="UPF0699 TRANSMEMBRANE PROTEIN YDBS"/>
    <property type="match status" value="1"/>
</dbReference>
<evidence type="ECO:0000256" key="1">
    <source>
        <dbReference type="SAM" id="MobiDB-lite"/>
    </source>
</evidence>
<feature type="domain" description="YdbS-like PH" evidence="3">
    <location>
        <begin position="95"/>
        <end position="172"/>
    </location>
</feature>
<evidence type="ECO:0000259" key="3">
    <source>
        <dbReference type="Pfam" id="PF03703"/>
    </source>
</evidence>
<gene>
    <name evidence="4" type="ORF">KTU01_14300</name>
</gene>
<dbReference type="Proteomes" id="UP000321103">
    <property type="component" value="Unassembled WGS sequence"/>
</dbReference>
<name>A0A512ICE7_9MICC</name>
<feature type="transmembrane region" description="Helical" evidence="2">
    <location>
        <begin position="229"/>
        <end position="252"/>
    </location>
</feature>
<dbReference type="InterPro" id="IPR014529">
    <property type="entry name" value="UCP026631"/>
</dbReference>
<feature type="domain" description="YdbS-like PH" evidence="3">
    <location>
        <begin position="297"/>
        <end position="352"/>
    </location>
</feature>
<dbReference type="PANTHER" id="PTHR34473:SF2">
    <property type="entry name" value="UPF0699 TRANSMEMBRANE PROTEIN YDBT"/>
    <property type="match status" value="1"/>
</dbReference>
<dbReference type="InterPro" id="IPR005182">
    <property type="entry name" value="YdbS-like_PH"/>
</dbReference>
<dbReference type="PIRSF" id="PIRSF026631">
    <property type="entry name" value="UCP026631"/>
    <property type="match status" value="1"/>
</dbReference>
<dbReference type="AlphaFoldDB" id="A0A512ICE7"/>
<accession>A0A512ICE7</accession>